<gene>
    <name evidence="2" type="ordered locus">Swit_2174</name>
</gene>
<dbReference type="AlphaFoldDB" id="A0A9J9HBJ6"/>
<reference evidence="2 3" key="1">
    <citation type="journal article" date="2010" name="J. Bacteriol.">
        <title>Genome sequence of the dioxin-mineralizing bacterium Sphingomonas wittichii RW1.</title>
        <authorList>
            <person name="Miller T.R."/>
            <person name="Delcher A.L."/>
            <person name="Salzberg S.L."/>
            <person name="Saunders E."/>
            <person name="Detter J.C."/>
            <person name="Halden R.U."/>
        </authorList>
    </citation>
    <scope>NUCLEOTIDE SEQUENCE [LARGE SCALE GENOMIC DNA]</scope>
    <source>
        <strain evidence="3">DSM 6014 / CCUG 31198 / JCM 15750 / NBRC 105917 / EY 4224 / RW1</strain>
    </source>
</reference>
<name>A0A9J9HBJ6_RHIWR</name>
<dbReference type="KEGG" id="swi:Swit_2174"/>
<keyword evidence="3" id="KW-1185">Reference proteome</keyword>
<accession>A0A9J9HBJ6</accession>
<organism evidence="2 3">
    <name type="scientific">Rhizorhabdus wittichii (strain DSM 6014 / CCUG 31198 / JCM 15750 / NBRC 105917 / EY 4224 / RW1)</name>
    <name type="common">Sphingomonas wittichii</name>
    <dbReference type="NCBI Taxonomy" id="392499"/>
    <lineage>
        <taxon>Bacteria</taxon>
        <taxon>Pseudomonadati</taxon>
        <taxon>Pseudomonadota</taxon>
        <taxon>Alphaproteobacteria</taxon>
        <taxon>Sphingomonadales</taxon>
        <taxon>Sphingomonadaceae</taxon>
        <taxon>Rhizorhabdus</taxon>
    </lineage>
</organism>
<evidence type="ECO:0000313" key="2">
    <source>
        <dbReference type="EMBL" id="ABQ68533.1"/>
    </source>
</evidence>
<protein>
    <submittedName>
        <fullName evidence="2">Uncharacterized protein</fullName>
    </submittedName>
</protein>
<dbReference type="Proteomes" id="UP000001989">
    <property type="component" value="Chromosome"/>
</dbReference>
<sequence length="866" mass="89153">MPEIDNPTLVALAARVGDLADASDALRQYNFNLIAGSVTDPDSFDADGKPSTDPTHGPLGYYPLLDGSGNTVYYPCRERELANGAADVAGEILDEAEGYAVAAAGSATIATTKAGEAAGSATTAGAAKVQAETARDAAVSAKAAAETARDAALAAPMVYPGAGIPVSTGSAWGTPKAAPTGAIVGTSDAQTLTNKRITQGIKPISGTLYSLAEADQSLWLMADQAGALSMLISADNDLIWPVGGWFRIAGLGAGEVRLTGAVGVTIVATPGYKLRAQGSVATVMKVAANKWLAFDDLGAGEMSGLVLDFDFLASAALDPRISFTRASAATLVDQTGKITFAACNLFARSQEFDNAAWTKGNATVVANAAIAPDGTATADKLVEAATSSTHYVQQNVGTVGLYEVLSVYAKPAGRDWVLLQLSTANSAYFNVATGVVGTVTGTGAVATIEAAANGFYRCSLKGLRQTSGYNAIFCCSADNTVSYPGDGASGVYLSAAQLEPVTYQTKARTYAPTTTDAYQAPRFNYDPVTLAPRGLLIEEQRTNYLIDSEFVTGLPTTRGGLVATTTFAGLAAGTGLALQRAASQETYFYVTNYAVPASAARVISIFVRMDDGGAPAFGNDVNQHASNDFVFNLGGVVRSPTPANGGKVEDYGGGLYRVSLAITTSASPNSYCGVIKYLGNSARSFKVSGIMVEAGTDITSYVLTGASQVTRSADLPVISGAGFSSWYNPAEGAFIADVSASVFSAANIILAASDGTTNNAMQMLLPDANSIRSQYLSGGATSAALTHAAAMIGNVRRLGTAYKVDDFVSVLDGGVPLTDAAGALPVGVDRLSLGSRIGSFVFNGHIRRLRYFNRRISNADLQGLTA</sequence>
<dbReference type="EMBL" id="CP000699">
    <property type="protein sequence ID" value="ABQ68533.1"/>
    <property type="molecule type" value="Genomic_DNA"/>
</dbReference>
<feature type="region of interest" description="Disordered" evidence="1">
    <location>
        <begin position="40"/>
        <end position="61"/>
    </location>
</feature>
<evidence type="ECO:0000256" key="1">
    <source>
        <dbReference type="SAM" id="MobiDB-lite"/>
    </source>
</evidence>
<dbReference type="OrthoDB" id="7579869at2"/>
<evidence type="ECO:0000313" key="3">
    <source>
        <dbReference type="Proteomes" id="UP000001989"/>
    </source>
</evidence>
<proteinExistence type="predicted"/>